<dbReference type="eggNOG" id="ENOG502ZUPD">
    <property type="taxonomic scope" value="Bacteria"/>
</dbReference>
<evidence type="ECO:0000313" key="2">
    <source>
        <dbReference type="Proteomes" id="UP000007364"/>
    </source>
</evidence>
<gene>
    <name evidence="1" type="ORF">I215_10915</name>
</gene>
<sequence length="262" mass="30195">MKITQVYGFADVLKKMNYFSLSTFSFILLISCSDSVSDEFEQVNGDVVEKQIEKITVVSAQDDTTLYLYYDGEDRLSSISNGLEATTFNYEGDKLSNVGGDDMDAFNVEELYKSPYDAFETGQVLEYDDNGNPHIIQLLEEDYDYYTDEVEVLQYTAEITYDDVHNPYYYTLQSAGIIEVMDKVQLNFSTTPQSSKVVKTRLLFPVNNPSKIVYKNQTGIPQYQIEMDYTYDDDNYPISASVTRTSLTRNETFKYFTSYTYR</sequence>
<organism evidence="1 2">
    <name type="scientific">Galbibacter marinus</name>
    <dbReference type="NCBI Taxonomy" id="555500"/>
    <lineage>
        <taxon>Bacteria</taxon>
        <taxon>Pseudomonadati</taxon>
        <taxon>Bacteroidota</taxon>
        <taxon>Flavobacteriia</taxon>
        <taxon>Flavobacteriales</taxon>
        <taxon>Flavobacteriaceae</taxon>
        <taxon>Galbibacter</taxon>
    </lineage>
</organism>
<name>K2P0Y2_9FLAO</name>
<evidence type="ECO:0000313" key="1">
    <source>
        <dbReference type="EMBL" id="EKF54693.1"/>
    </source>
</evidence>
<accession>K2P0Y2</accession>
<keyword evidence="2" id="KW-1185">Reference proteome</keyword>
<dbReference type="RefSeq" id="WP_008992023.1">
    <property type="nucleotide sequence ID" value="NZ_AMSG01000016.1"/>
</dbReference>
<proteinExistence type="predicted"/>
<reference evidence="1 2" key="1">
    <citation type="journal article" date="2012" name="J. Bacteriol.">
        <title>Genome Sequence of Galbibacter marinum Type Strain ck-I2-15.</title>
        <authorList>
            <person name="Lai Q."/>
            <person name="Li C."/>
            <person name="Shao Z."/>
        </authorList>
    </citation>
    <scope>NUCLEOTIDE SEQUENCE [LARGE SCALE GENOMIC DNA]</scope>
    <source>
        <strain evidence="2">ck-I2-15</strain>
    </source>
</reference>
<dbReference type="AlphaFoldDB" id="K2P0Y2"/>
<dbReference type="PROSITE" id="PS51257">
    <property type="entry name" value="PROKAR_LIPOPROTEIN"/>
    <property type="match status" value="1"/>
</dbReference>
<comment type="caution">
    <text evidence="1">The sequence shown here is derived from an EMBL/GenBank/DDBJ whole genome shotgun (WGS) entry which is preliminary data.</text>
</comment>
<evidence type="ECO:0008006" key="3">
    <source>
        <dbReference type="Google" id="ProtNLM"/>
    </source>
</evidence>
<dbReference type="PATRIC" id="fig|555500.3.peg.2251"/>
<protein>
    <recommendedName>
        <fullName evidence="3">DUF4595 domain-containing protein</fullName>
    </recommendedName>
</protein>
<dbReference type="EMBL" id="AMSG01000016">
    <property type="protein sequence ID" value="EKF54693.1"/>
    <property type="molecule type" value="Genomic_DNA"/>
</dbReference>
<dbReference type="Proteomes" id="UP000007364">
    <property type="component" value="Unassembled WGS sequence"/>
</dbReference>